<organism evidence="1 2">
    <name type="scientific">Intestinimonas butyriciproducens</name>
    <dbReference type="NCBI Taxonomy" id="1297617"/>
    <lineage>
        <taxon>Bacteria</taxon>
        <taxon>Bacillati</taxon>
        <taxon>Bacillota</taxon>
        <taxon>Clostridia</taxon>
        <taxon>Eubacteriales</taxon>
        <taxon>Intestinimonas</taxon>
    </lineage>
</organism>
<accession>A0A0S2W2N6</accession>
<protein>
    <submittedName>
        <fullName evidence="1">Uncharacterized protein</fullName>
    </submittedName>
</protein>
<evidence type="ECO:0000313" key="1">
    <source>
        <dbReference type="EMBL" id="ALP93595.1"/>
    </source>
</evidence>
<dbReference type="KEGG" id="ibu:IB211_01202"/>
<gene>
    <name evidence="1" type="ORF">IB211_01202</name>
</gene>
<reference evidence="2" key="2">
    <citation type="submission" date="2015-04" db="EMBL/GenBank/DDBJ databases">
        <title>A butyrogenic pathway from the amino acid lysine in a human gut commensal.</title>
        <authorList>
            <person name="de Vos W.M."/>
            <person name="Bui N.T.P."/>
            <person name="Plugge C.M."/>
            <person name="Ritari J."/>
        </authorList>
    </citation>
    <scope>NUCLEOTIDE SEQUENCE [LARGE SCALE GENOMIC DNA]</scope>
    <source>
        <strain evidence="2">AF211</strain>
    </source>
</reference>
<dbReference type="EMBL" id="CP011307">
    <property type="protein sequence ID" value="ALP93595.1"/>
    <property type="molecule type" value="Genomic_DNA"/>
</dbReference>
<dbReference type="STRING" id="1297617.IB211_01202"/>
<keyword evidence="2" id="KW-1185">Reference proteome</keyword>
<dbReference type="Proteomes" id="UP000064844">
    <property type="component" value="Chromosome"/>
</dbReference>
<reference evidence="1 2" key="1">
    <citation type="journal article" date="2015" name="Nat. Commun.">
        <title>Production of butyrate from lysine and the Amadori product fructoselysine by a human gut commensal.</title>
        <authorList>
            <person name="Bui T.P."/>
            <person name="Ritari J."/>
            <person name="Boeren S."/>
            <person name="de Waard P."/>
            <person name="Plugge C.M."/>
            <person name="de Vos W.M."/>
        </authorList>
    </citation>
    <scope>NUCLEOTIDE SEQUENCE [LARGE SCALE GENOMIC DNA]</scope>
    <source>
        <strain evidence="1 2">AF211</strain>
    </source>
</reference>
<sequence length="230" mass="26298">MDTQNTGRQLRYLEEIRISLHRAGFGTLPLEGEQLPVLWNGTPLCRITGKGSVFYRREDADTPQAEDALYRVEDIAAKTLEYMTAMETAPQLKASGLDEDYRILAGFGGTVLAGAPSKYGVQFVTWDWDYDRTGVVHGHYFMENYDAAKQDFATRSGLIQKEQLFSPEQLTEIYRCCTDSVNEHFFELTDKQVELIHSVQQQIEICVPDLDERVRQQEEALERASQEQTM</sequence>
<dbReference type="RefSeq" id="WP_058117430.1">
    <property type="nucleotide sequence ID" value="NZ_CP011307.1"/>
</dbReference>
<dbReference type="AlphaFoldDB" id="A0A0S2W2N6"/>
<proteinExistence type="predicted"/>
<name>A0A0S2W2N6_9FIRM</name>
<dbReference type="PATRIC" id="fig|1297617.4.peg.1222"/>
<evidence type="ECO:0000313" key="2">
    <source>
        <dbReference type="Proteomes" id="UP000064844"/>
    </source>
</evidence>